<dbReference type="RefSeq" id="XP_001792965.1">
    <property type="nucleotide sequence ID" value="XM_001792913.1"/>
</dbReference>
<keyword evidence="4" id="KW-1185">Reference proteome</keyword>
<dbReference type="OrthoDB" id="4174013at2759"/>
<gene>
    <name evidence="3" type="ORF">JI435_023570</name>
</gene>
<name>A0A7U2ESE4_PHANO</name>
<evidence type="ECO:0000256" key="2">
    <source>
        <dbReference type="SAM" id="SignalP"/>
    </source>
</evidence>
<feature type="chain" id="PRO_5034128422" evidence="2">
    <location>
        <begin position="21"/>
        <end position="365"/>
    </location>
</feature>
<feature type="compositionally biased region" description="Basic and acidic residues" evidence="1">
    <location>
        <begin position="330"/>
        <end position="349"/>
    </location>
</feature>
<feature type="region of interest" description="Disordered" evidence="1">
    <location>
        <begin position="322"/>
        <end position="365"/>
    </location>
</feature>
<dbReference type="EMBL" id="CP069024">
    <property type="protein sequence ID" value="QRC92215.1"/>
    <property type="molecule type" value="Genomic_DNA"/>
</dbReference>
<protein>
    <submittedName>
        <fullName evidence="3">Uncharacterized protein</fullName>
    </submittedName>
</protein>
<proteinExistence type="predicted"/>
<evidence type="ECO:0000256" key="1">
    <source>
        <dbReference type="SAM" id="MobiDB-lite"/>
    </source>
</evidence>
<dbReference type="AlphaFoldDB" id="A0A7U2ESE4"/>
<reference evidence="4" key="1">
    <citation type="journal article" date="2021" name="BMC Genomics">
        <title>Chromosome-level genome assembly and manually-curated proteome of model necrotroph Parastagonospora nodorum Sn15 reveals a genome-wide trove of candidate effector homologs, and redundancy of virulence-related functions within an accessory chromosome.</title>
        <authorList>
            <person name="Bertazzoni S."/>
            <person name="Jones D.A.B."/>
            <person name="Phan H.T."/>
            <person name="Tan K.-C."/>
            <person name="Hane J.K."/>
        </authorList>
    </citation>
    <scope>NUCLEOTIDE SEQUENCE [LARGE SCALE GENOMIC DNA]</scope>
    <source>
        <strain evidence="4">SN15 / ATCC MYA-4574 / FGSC 10173)</strain>
    </source>
</reference>
<dbReference type="VEuPathDB" id="FungiDB:JI435_023570"/>
<dbReference type="OMA" id="RKDCTKC"/>
<dbReference type="KEGG" id="pno:SNOG_02357"/>
<accession>A0A7U2ESE4</accession>
<organism evidence="3 4">
    <name type="scientific">Phaeosphaeria nodorum (strain SN15 / ATCC MYA-4574 / FGSC 10173)</name>
    <name type="common">Glume blotch fungus</name>
    <name type="synonym">Parastagonospora nodorum</name>
    <dbReference type="NCBI Taxonomy" id="321614"/>
    <lineage>
        <taxon>Eukaryota</taxon>
        <taxon>Fungi</taxon>
        <taxon>Dikarya</taxon>
        <taxon>Ascomycota</taxon>
        <taxon>Pezizomycotina</taxon>
        <taxon>Dothideomycetes</taxon>
        <taxon>Pleosporomycetidae</taxon>
        <taxon>Pleosporales</taxon>
        <taxon>Pleosporineae</taxon>
        <taxon>Phaeosphaeriaceae</taxon>
        <taxon>Parastagonospora</taxon>
    </lineage>
</organism>
<keyword evidence="2" id="KW-0732">Signal</keyword>
<dbReference type="Proteomes" id="UP000663193">
    <property type="component" value="Chromosome 2"/>
</dbReference>
<evidence type="ECO:0000313" key="4">
    <source>
        <dbReference type="Proteomes" id="UP000663193"/>
    </source>
</evidence>
<evidence type="ECO:0000313" key="3">
    <source>
        <dbReference type="EMBL" id="QRC92215.1"/>
    </source>
</evidence>
<sequence length="365" mass="40673">MRITKTCQAILFLLNHLVAAHVPLEAIAPLKHVGRASELDVWQKGTPATHENHLQPSPVELTARAPDSGNACDRKAKCKKKKIRDPTNASKCKRCPPLMKADPTHTICIQDKDIKDEEKKKTYKDKIKEKAQQMMKDFKDKIKERIQQKKPAKTTEWEKKDATRRDRLNNKKLRRIAQCLPLVAAAIGTQAMLEMADGGFSEDLLDGIDSDTLDLWPGTDIDDNYLDKTMPDDLNDITGEDYVNQFLQVGDAANAKRSIDLQDVDNETETDSGISEQGADKRDIFGDIIAGFVTIGRAIAAAATRAAGQVGQAAARATKFFSTRKPNLKKPGESKLSRAEQKDKAKEVSQNKNWKNCLRGEKPEK</sequence>
<feature type="signal peptide" evidence="2">
    <location>
        <begin position="1"/>
        <end position="20"/>
    </location>
</feature>